<evidence type="ECO:0000313" key="2">
    <source>
        <dbReference type="Proteomes" id="UP001186974"/>
    </source>
</evidence>
<accession>A0ACC3CU10</accession>
<protein>
    <submittedName>
        <fullName evidence="1">Uncharacterized protein</fullName>
    </submittedName>
</protein>
<dbReference type="Proteomes" id="UP001186974">
    <property type="component" value="Unassembled WGS sequence"/>
</dbReference>
<evidence type="ECO:0000313" key="1">
    <source>
        <dbReference type="EMBL" id="KAK3044514.1"/>
    </source>
</evidence>
<reference evidence="1" key="1">
    <citation type="submission" date="2024-09" db="EMBL/GenBank/DDBJ databases">
        <title>Black Yeasts Isolated from many extreme environments.</title>
        <authorList>
            <person name="Coleine C."/>
            <person name="Stajich J.E."/>
            <person name="Selbmann L."/>
        </authorList>
    </citation>
    <scope>NUCLEOTIDE SEQUENCE</scope>
    <source>
        <strain evidence="1">CCFEE 5737</strain>
    </source>
</reference>
<dbReference type="EMBL" id="JAWDJW010011840">
    <property type="protein sequence ID" value="KAK3044514.1"/>
    <property type="molecule type" value="Genomic_DNA"/>
</dbReference>
<comment type="caution">
    <text evidence="1">The sequence shown here is derived from an EMBL/GenBank/DDBJ whole genome shotgun (WGS) entry which is preliminary data.</text>
</comment>
<name>A0ACC3CU10_9PEZI</name>
<organism evidence="1 2">
    <name type="scientific">Coniosporium uncinatum</name>
    <dbReference type="NCBI Taxonomy" id="93489"/>
    <lineage>
        <taxon>Eukaryota</taxon>
        <taxon>Fungi</taxon>
        <taxon>Dikarya</taxon>
        <taxon>Ascomycota</taxon>
        <taxon>Pezizomycotina</taxon>
        <taxon>Dothideomycetes</taxon>
        <taxon>Dothideomycetes incertae sedis</taxon>
        <taxon>Coniosporium</taxon>
    </lineage>
</organism>
<gene>
    <name evidence="1" type="ORF">LTS18_001099</name>
</gene>
<feature type="non-terminal residue" evidence="1">
    <location>
        <position position="103"/>
    </location>
</feature>
<sequence>MQLFAREKRGLTQERADDLDEALANIADFSRLYRHNLDQYIDALIIDAAPRMTEYLDAIMDETDRGRPIPWSRESFVGWEAWGPREPEDDMPTPTQLAVRAII</sequence>
<keyword evidence="2" id="KW-1185">Reference proteome</keyword>
<proteinExistence type="predicted"/>